<evidence type="ECO:0000256" key="3">
    <source>
        <dbReference type="ARBA" id="ARBA00022692"/>
    </source>
</evidence>
<dbReference type="PANTHER" id="PTHR24060">
    <property type="entry name" value="METABOTROPIC GLUTAMATE RECEPTOR"/>
    <property type="match status" value="1"/>
</dbReference>
<evidence type="ECO:0000256" key="4">
    <source>
        <dbReference type="ARBA" id="ARBA00022729"/>
    </source>
</evidence>
<dbReference type="Proteomes" id="UP001152795">
    <property type="component" value="Unassembled WGS sequence"/>
</dbReference>
<evidence type="ECO:0000313" key="13">
    <source>
        <dbReference type="Proteomes" id="UP001152795"/>
    </source>
</evidence>
<keyword evidence="4" id="KW-0732">Signal</keyword>
<dbReference type="InterPro" id="IPR038550">
    <property type="entry name" value="GPCR_3_9-Cys_sf"/>
</dbReference>
<gene>
    <name evidence="12" type="ORF">PACLA_8A082474</name>
</gene>
<keyword evidence="6" id="KW-0297">G-protein coupled receptor</keyword>
<evidence type="ECO:0000256" key="8">
    <source>
        <dbReference type="ARBA" id="ARBA00023170"/>
    </source>
</evidence>
<dbReference type="Pfam" id="PF07562">
    <property type="entry name" value="NCD3G"/>
    <property type="match status" value="1"/>
</dbReference>
<keyword evidence="10" id="KW-0807">Transducer</keyword>
<evidence type="ECO:0000256" key="10">
    <source>
        <dbReference type="ARBA" id="ARBA00023224"/>
    </source>
</evidence>
<dbReference type="InterPro" id="IPR028082">
    <property type="entry name" value="Peripla_BP_I"/>
</dbReference>
<accession>A0A6S7HB94</accession>
<dbReference type="InterPro" id="IPR017978">
    <property type="entry name" value="GPCR_3_C"/>
</dbReference>
<keyword evidence="3" id="KW-0812">Transmembrane</keyword>
<dbReference type="CDD" id="cd06350">
    <property type="entry name" value="PBP1_GPCR_family_C-like"/>
    <property type="match status" value="1"/>
</dbReference>
<organism evidence="12 13">
    <name type="scientific">Paramuricea clavata</name>
    <name type="common">Red gorgonian</name>
    <name type="synonym">Violescent sea-whip</name>
    <dbReference type="NCBI Taxonomy" id="317549"/>
    <lineage>
        <taxon>Eukaryota</taxon>
        <taxon>Metazoa</taxon>
        <taxon>Cnidaria</taxon>
        <taxon>Anthozoa</taxon>
        <taxon>Octocorallia</taxon>
        <taxon>Malacalcyonacea</taxon>
        <taxon>Plexauridae</taxon>
        <taxon>Paramuricea</taxon>
    </lineage>
</organism>
<dbReference type="FunFam" id="3.40.50.2300:FF:000016">
    <property type="entry name" value="Taste 1 receptor member 2"/>
    <property type="match status" value="1"/>
</dbReference>
<dbReference type="PRINTS" id="PR00248">
    <property type="entry name" value="GPCRMGR"/>
</dbReference>
<comment type="similarity">
    <text evidence="11">Belongs to the G-protein coupled receptor 3 family. TAS1R subfamily.</text>
</comment>
<evidence type="ECO:0000256" key="5">
    <source>
        <dbReference type="ARBA" id="ARBA00022989"/>
    </source>
</evidence>
<dbReference type="FunFam" id="2.10.50.30:FF:000004">
    <property type="entry name" value="Taste receptor type 1 member 3-like protein"/>
    <property type="match status" value="1"/>
</dbReference>
<keyword evidence="2" id="KW-1003">Cell membrane</keyword>
<dbReference type="InterPro" id="IPR001828">
    <property type="entry name" value="ANF_lig-bd_rcpt"/>
</dbReference>
<evidence type="ECO:0000256" key="11">
    <source>
        <dbReference type="ARBA" id="ARBA00038492"/>
    </source>
</evidence>
<proteinExistence type="inferred from homology"/>
<dbReference type="InterPro" id="IPR011500">
    <property type="entry name" value="GPCR_3_9-Cys_dom"/>
</dbReference>
<evidence type="ECO:0000256" key="9">
    <source>
        <dbReference type="ARBA" id="ARBA00023180"/>
    </source>
</evidence>
<evidence type="ECO:0000256" key="6">
    <source>
        <dbReference type="ARBA" id="ARBA00023040"/>
    </source>
</evidence>
<dbReference type="SUPFAM" id="SSF53822">
    <property type="entry name" value="Periplasmic binding protein-like I"/>
    <property type="match status" value="1"/>
</dbReference>
<dbReference type="Pfam" id="PF01094">
    <property type="entry name" value="ANF_receptor"/>
    <property type="match status" value="1"/>
</dbReference>
<dbReference type="CDD" id="cd13953">
    <property type="entry name" value="7tm_classC_mGluR-like"/>
    <property type="match status" value="1"/>
</dbReference>
<dbReference type="EMBL" id="CACRXK020003820">
    <property type="protein sequence ID" value="CAB4000367.1"/>
    <property type="molecule type" value="Genomic_DNA"/>
</dbReference>
<dbReference type="Gene3D" id="3.40.50.2300">
    <property type="match status" value="2"/>
</dbReference>
<sequence>MLNIVPLLLLFLIPSSTKLLNDSDIRPPERLFSDFGDVRIGALVPVHIRESNKTLCDIHNPRFSYIRYRDGTVKCYKLNIAGVLWSEAIRFSVLAANQLFFNGANITLGYDIRDSVNDVDVALDAALDLTTLRRRRKVSNSSRECECSVNTTQPYVVALIGGARSEISQRVNTIASDSSLPQISYSSTSVSLDDKTNYRTFLRTIPPDNFQDRAMMDIVKKFGWSYVATVATDEEYGRRGVEGFHEEARKSNICISTQRLFHFNISADDTKRDIKDIVSELKADTKTNVIILFCERPRAVAVLTEAEKQGMTGKTWIATEDWGFSEDVYDFDISTVGGILGVVTHASRLELFEKHLAALNSSTTQNPWLMEYFREKSCMVGDKNCKIDPSLNATILHRNKASYVMDAVYTVVLGLLDYMKCGKADAADCLKDIDLEKLREYMLNVNTTGSSGRLINYDEQGNPGGIYYHISNLQPDPTAEKGKKFVLIGNWSNGQLHITNPVYWNGGRNNTPVSRCSAPCPPGHHYVKSDVSCCWKCVLCSLGQFKAETGNHQCDSCPAGYVSDSNHTRCVRIPEEFIRWDSVTSAILLSLSICGVLVTSFMFGVYFKYRKSPIVKAASRYPSLLLLVSIGIMFALPLLYIGRPSIVLCHIQPIAFGLLMTLAGSLVLTKTFRLIQIFNNLVANLRDKPLVTVKTQFFMVILMLVVEVVLIIVFLGQRPIQVNTVVGGATVPIDCGDSAKDLHTTVLLYNWLLALICAVIAFRARSLPANFKEARLICFAMFTFSVIWLSFLIVFSGSIISQFSVYICVAILATALDLLVCMFAPKIFVILFRPELNKIDVVRADIYRYTRKQSQAHFRVHGAQDDVTGSQLEGSLPRSANVFQESKL</sequence>
<reference evidence="12" key="1">
    <citation type="submission" date="2020-04" db="EMBL/GenBank/DDBJ databases">
        <authorList>
            <person name="Alioto T."/>
            <person name="Alioto T."/>
            <person name="Gomez Garrido J."/>
        </authorList>
    </citation>
    <scope>NUCLEOTIDE SEQUENCE</scope>
    <source>
        <strain evidence="12">A484AB</strain>
    </source>
</reference>
<keyword evidence="9" id="KW-0325">Glycoprotein</keyword>
<dbReference type="GO" id="GO:0005886">
    <property type="term" value="C:plasma membrane"/>
    <property type="evidence" value="ECO:0007669"/>
    <property type="project" value="UniProtKB-SubCell"/>
</dbReference>
<keyword evidence="8 12" id="KW-0675">Receptor</keyword>
<dbReference type="GO" id="GO:0004930">
    <property type="term" value="F:G protein-coupled receptor activity"/>
    <property type="evidence" value="ECO:0007669"/>
    <property type="project" value="UniProtKB-KW"/>
</dbReference>
<dbReference type="GO" id="GO:0050909">
    <property type="term" value="P:sensory perception of taste"/>
    <property type="evidence" value="ECO:0007669"/>
    <property type="project" value="UniProtKB-ARBA"/>
</dbReference>
<evidence type="ECO:0000256" key="1">
    <source>
        <dbReference type="ARBA" id="ARBA00004651"/>
    </source>
</evidence>
<dbReference type="AlphaFoldDB" id="A0A6S7HB94"/>
<evidence type="ECO:0000313" key="12">
    <source>
        <dbReference type="EMBL" id="CAB4000367.1"/>
    </source>
</evidence>
<dbReference type="Gene3D" id="2.10.50.30">
    <property type="entry name" value="GPCR, family 3, nine cysteines domain"/>
    <property type="match status" value="1"/>
</dbReference>
<dbReference type="OrthoDB" id="5984008at2759"/>
<comment type="subcellular location">
    <subcellularLocation>
        <location evidence="1">Cell membrane</location>
        <topology evidence="1">Multi-pass membrane protein</topology>
    </subcellularLocation>
</comment>
<keyword evidence="5" id="KW-1133">Transmembrane helix</keyword>
<evidence type="ECO:0000256" key="2">
    <source>
        <dbReference type="ARBA" id="ARBA00022475"/>
    </source>
</evidence>
<dbReference type="Pfam" id="PF00003">
    <property type="entry name" value="7tm_3"/>
    <property type="match status" value="1"/>
</dbReference>
<keyword evidence="13" id="KW-1185">Reference proteome</keyword>
<evidence type="ECO:0000256" key="7">
    <source>
        <dbReference type="ARBA" id="ARBA00023136"/>
    </source>
</evidence>
<name>A0A6S7HB94_PARCT</name>
<dbReference type="PROSITE" id="PS50259">
    <property type="entry name" value="G_PROTEIN_RECEP_F3_4"/>
    <property type="match status" value="1"/>
</dbReference>
<keyword evidence="7" id="KW-0472">Membrane</keyword>
<comment type="caution">
    <text evidence="12">The sequence shown here is derived from an EMBL/GenBank/DDBJ whole genome shotgun (WGS) entry which is preliminary data.</text>
</comment>
<dbReference type="InterPro" id="IPR000337">
    <property type="entry name" value="GPCR_3"/>
</dbReference>
<protein>
    <submittedName>
        <fullName evidence="12">Extracellular calcium-sensing receptor-like</fullName>
    </submittedName>
</protein>
<dbReference type="InterPro" id="IPR050726">
    <property type="entry name" value="mGluR"/>
</dbReference>